<evidence type="ECO:0000313" key="7">
    <source>
        <dbReference type="Proteomes" id="UP001378960"/>
    </source>
</evidence>
<comment type="caution">
    <text evidence="6">The sequence shown here is derived from an EMBL/GenBank/DDBJ whole genome shotgun (WGS) entry which is preliminary data.</text>
</comment>
<protein>
    <submittedName>
        <fullName evidence="6">mRNA splicing protein</fullName>
    </submittedName>
</protein>
<dbReference type="Pfam" id="PF01423">
    <property type="entry name" value="LSM"/>
    <property type="match status" value="1"/>
</dbReference>
<dbReference type="SUPFAM" id="SSF50182">
    <property type="entry name" value="Sm-like ribonucleoproteins"/>
    <property type="match status" value="1"/>
</dbReference>
<dbReference type="GO" id="GO:0006396">
    <property type="term" value="P:RNA processing"/>
    <property type="evidence" value="ECO:0007669"/>
    <property type="project" value="InterPro"/>
</dbReference>
<proteinExistence type="predicted"/>
<reference evidence="6 7" key="1">
    <citation type="journal article" date="2023" name="Elife">
        <title>Identification of key yeast species and microbe-microbe interactions impacting larval growth of Drosophila in the wild.</title>
        <authorList>
            <person name="Mure A."/>
            <person name="Sugiura Y."/>
            <person name="Maeda R."/>
            <person name="Honda K."/>
            <person name="Sakurai N."/>
            <person name="Takahashi Y."/>
            <person name="Watada M."/>
            <person name="Katoh T."/>
            <person name="Gotoh A."/>
            <person name="Gotoh Y."/>
            <person name="Taniguchi I."/>
            <person name="Nakamura K."/>
            <person name="Hayashi T."/>
            <person name="Katayama T."/>
            <person name="Uemura T."/>
            <person name="Hattori Y."/>
        </authorList>
    </citation>
    <scope>NUCLEOTIDE SEQUENCE [LARGE SCALE GENOMIC DNA]</scope>
    <source>
        <strain evidence="6 7">PK-24</strain>
    </source>
</reference>
<name>A0AAV5RBK2_PICKL</name>
<gene>
    <name evidence="6" type="ORF">DAPK24_050750</name>
</gene>
<evidence type="ECO:0000313" key="6">
    <source>
        <dbReference type="EMBL" id="GMM48477.1"/>
    </source>
</evidence>
<keyword evidence="3" id="KW-0687">Ribonucleoprotein</keyword>
<accession>A0AAV5RBK2</accession>
<dbReference type="InterPro" id="IPR047575">
    <property type="entry name" value="Sm"/>
</dbReference>
<dbReference type="Proteomes" id="UP001378960">
    <property type="component" value="Unassembled WGS sequence"/>
</dbReference>
<evidence type="ECO:0000256" key="3">
    <source>
        <dbReference type="ARBA" id="ARBA00023274"/>
    </source>
</evidence>
<dbReference type="PANTHER" id="PTHR23338">
    <property type="entry name" value="SMALL NUCLEAR RIBONUCLEOPROTEIN SM"/>
    <property type="match status" value="1"/>
</dbReference>
<dbReference type="InterPro" id="IPR010920">
    <property type="entry name" value="LSM_dom_sf"/>
</dbReference>
<evidence type="ECO:0000259" key="5">
    <source>
        <dbReference type="PROSITE" id="PS52002"/>
    </source>
</evidence>
<evidence type="ECO:0000256" key="2">
    <source>
        <dbReference type="ARBA" id="ARBA00023242"/>
    </source>
</evidence>
<dbReference type="InterPro" id="IPR027141">
    <property type="entry name" value="LSm4/Sm_D1/D3"/>
</dbReference>
<keyword evidence="2" id="KW-0539">Nucleus</keyword>
<sequence length="112" mass="12465">MKLVNFLMKLQNEVVQVELKNGTTVKGTILSVSPAMNINMKDATMVIPNRDTTKLDHITIRGSQVRLVLLPDELDCDAILQDAAFRSKAKPVKTTETTKAPKRVARSQNRGF</sequence>
<dbReference type="SMART" id="SM00651">
    <property type="entry name" value="Sm"/>
    <property type="match status" value="1"/>
</dbReference>
<dbReference type="GO" id="GO:0003723">
    <property type="term" value="F:RNA binding"/>
    <property type="evidence" value="ECO:0007669"/>
    <property type="project" value="InterPro"/>
</dbReference>
<evidence type="ECO:0000256" key="4">
    <source>
        <dbReference type="SAM" id="MobiDB-lite"/>
    </source>
</evidence>
<dbReference type="GO" id="GO:0097525">
    <property type="term" value="C:spliceosomal snRNP complex"/>
    <property type="evidence" value="ECO:0007669"/>
    <property type="project" value="UniProtKB-ARBA"/>
</dbReference>
<feature type="region of interest" description="Disordered" evidence="4">
    <location>
        <begin position="89"/>
        <end position="112"/>
    </location>
</feature>
<evidence type="ECO:0000256" key="1">
    <source>
        <dbReference type="ARBA" id="ARBA00004123"/>
    </source>
</evidence>
<dbReference type="Gene3D" id="2.30.30.100">
    <property type="match status" value="1"/>
</dbReference>
<keyword evidence="7" id="KW-1185">Reference proteome</keyword>
<feature type="domain" description="Sm" evidence="5">
    <location>
        <begin position="2"/>
        <end position="74"/>
    </location>
</feature>
<dbReference type="AlphaFoldDB" id="A0AAV5RBK2"/>
<organism evidence="6 7">
    <name type="scientific">Pichia kluyveri</name>
    <name type="common">Yeast</name>
    <dbReference type="NCBI Taxonomy" id="36015"/>
    <lineage>
        <taxon>Eukaryota</taxon>
        <taxon>Fungi</taxon>
        <taxon>Dikarya</taxon>
        <taxon>Ascomycota</taxon>
        <taxon>Saccharomycotina</taxon>
        <taxon>Pichiomycetes</taxon>
        <taxon>Pichiales</taxon>
        <taxon>Pichiaceae</taxon>
        <taxon>Pichia</taxon>
    </lineage>
</organism>
<dbReference type="PROSITE" id="PS52002">
    <property type="entry name" value="SM"/>
    <property type="match status" value="1"/>
</dbReference>
<dbReference type="EMBL" id="BTGB01000009">
    <property type="protein sequence ID" value="GMM48477.1"/>
    <property type="molecule type" value="Genomic_DNA"/>
</dbReference>
<comment type="subcellular location">
    <subcellularLocation>
        <location evidence="1">Nucleus</location>
    </subcellularLocation>
</comment>
<dbReference type="InterPro" id="IPR001163">
    <property type="entry name" value="Sm_dom_euk/arc"/>
</dbReference>